<dbReference type="EMBL" id="AP014879">
    <property type="protein sequence ID" value="BAV34726.1"/>
    <property type="molecule type" value="Genomic_DNA"/>
</dbReference>
<evidence type="ECO:0000259" key="6">
    <source>
        <dbReference type="SMART" id="SM00732"/>
    </source>
</evidence>
<dbReference type="OrthoDB" id="9796140at2"/>
<keyword evidence="4 5" id="KW-0378">Hydrolase</keyword>
<evidence type="ECO:0000256" key="4">
    <source>
        <dbReference type="ARBA" id="ARBA00022801"/>
    </source>
</evidence>
<feature type="domain" description="YqgF/RNase H-like" evidence="6">
    <location>
        <begin position="4"/>
        <end position="104"/>
    </location>
</feature>
<dbReference type="GO" id="GO:0016788">
    <property type="term" value="F:hydrolase activity, acting on ester bonds"/>
    <property type="evidence" value="ECO:0007669"/>
    <property type="project" value="UniProtKB-UniRule"/>
</dbReference>
<dbReference type="GO" id="GO:0004518">
    <property type="term" value="F:nuclease activity"/>
    <property type="evidence" value="ECO:0007669"/>
    <property type="project" value="UniProtKB-KW"/>
</dbReference>
<dbReference type="PANTHER" id="PTHR33317">
    <property type="entry name" value="POLYNUCLEOTIDYL TRANSFERASE, RIBONUCLEASE H-LIKE SUPERFAMILY PROTEIN"/>
    <property type="match status" value="1"/>
</dbReference>
<dbReference type="SUPFAM" id="SSF53098">
    <property type="entry name" value="Ribonuclease H-like"/>
    <property type="match status" value="1"/>
</dbReference>
<keyword evidence="8" id="KW-1185">Reference proteome</keyword>
<evidence type="ECO:0000256" key="1">
    <source>
        <dbReference type="ARBA" id="ARBA00022490"/>
    </source>
</evidence>
<dbReference type="InterPro" id="IPR005227">
    <property type="entry name" value="YqgF"/>
</dbReference>
<dbReference type="NCBIfam" id="TIGR00250">
    <property type="entry name" value="RNAse_H_YqgF"/>
    <property type="match status" value="1"/>
</dbReference>
<dbReference type="EC" id="3.1.-.-" evidence="5"/>
<dbReference type="InterPro" id="IPR012337">
    <property type="entry name" value="RNaseH-like_sf"/>
</dbReference>
<keyword evidence="1 5" id="KW-0963">Cytoplasm</keyword>
<dbReference type="CDD" id="cd16964">
    <property type="entry name" value="YqgF"/>
    <property type="match status" value="1"/>
</dbReference>
<evidence type="ECO:0000256" key="3">
    <source>
        <dbReference type="ARBA" id="ARBA00022722"/>
    </source>
</evidence>
<comment type="similarity">
    <text evidence="5">Belongs to the YqgF HJR family.</text>
</comment>
<dbReference type="Pfam" id="PF03652">
    <property type="entry name" value="RuvX"/>
    <property type="match status" value="1"/>
</dbReference>
<dbReference type="Gene3D" id="3.30.420.140">
    <property type="entry name" value="YqgF/RNase H-like domain"/>
    <property type="match status" value="1"/>
</dbReference>
<proteinExistence type="inferred from homology"/>
<dbReference type="GO" id="GO:0005829">
    <property type="term" value="C:cytosol"/>
    <property type="evidence" value="ECO:0007669"/>
    <property type="project" value="TreeGrafter"/>
</dbReference>
<dbReference type="InterPro" id="IPR037027">
    <property type="entry name" value="YqgF/RNaseH-like_dom_sf"/>
</dbReference>
<comment type="subcellular location">
    <subcellularLocation>
        <location evidence="5">Cytoplasm</location>
    </subcellularLocation>
</comment>
<dbReference type="KEGG" id="slim:SCL_2449"/>
<dbReference type="GO" id="GO:0000967">
    <property type="term" value="P:rRNA 5'-end processing"/>
    <property type="evidence" value="ECO:0007669"/>
    <property type="project" value="UniProtKB-UniRule"/>
</dbReference>
<accession>A0A1B4XIT7</accession>
<sequence length="143" mass="15974">MTAVTYLAFDYGEKYIGVAVGSSHSRQAEPVTTLRGSAKNPDWVRLSRLIKEWHPHALVVGLPLNMDGSDNPMTRAARAFGQRLKERYNLPVHMVDERLSTLVARDVLNEAGVPMRRHKSRLDQVAAQTILQAFLNELPGESP</sequence>
<evidence type="ECO:0000313" key="8">
    <source>
        <dbReference type="Proteomes" id="UP000243180"/>
    </source>
</evidence>
<dbReference type="InterPro" id="IPR006641">
    <property type="entry name" value="YqgF/RNaseH-like_dom"/>
</dbReference>
<dbReference type="PANTHER" id="PTHR33317:SF4">
    <property type="entry name" value="POLYNUCLEOTIDYL TRANSFERASE, RIBONUCLEASE H-LIKE SUPERFAMILY PROTEIN"/>
    <property type="match status" value="1"/>
</dbReference>
<evidence type="ECO:0000313" key="7">
    <source>
        <dbReference type="EMBL" id="BAV34726.1"/>
    </source>
</evidence>
<organism evidence="7 8">
    <name type="scientific">Sulfuricaulis limicola</name>
    <dbReference type="NCBI Taxonomy" id="1620215"/>
    <lineage>
        <taxon>Bacteria</taxon>
        <taxon>Pseudomonadati</taxon>
        <taxon>Pseudomonadota</taxon>
        <taxon>Gammaproteobacteria</taxon>
        <taxon>Acidiferrobacterales</taxon>
        <taxon>Acidiferrobacteraceae</taxon>
        <taxon>Sulfuricaulis</taxon>
    </lineage>
</organism>
<protein>
    <recommendedName>
        <fullName evidence="5">Putative pre-16S rRNA nuclease</fullName>
        <ecNumber evidence="5">3.1.-.-</ecNumber>
    </recommendedName>
</protein>
<dbReference type="AlphaFoldDB" id="A0A1B4XIT7"/>
<dbReference type="FunCoup" id="A0A1B4XIT7">
    <property type="interactions" value="345"/>
</dbReference>
<dbReference type="HAMAP" id="MF_00651">
    <property type="entry name" value="Nuclease_YqgF"/>
    <property type="match status" value="1"/>
</dbReference>
<dbReference type="RefSeq" id="WP_096361435.1">
    <property type="nucleotide sequence ID" value="NZ_AP014879.1"/>
</dbReference>
<evidence type="ECO:0000256" key="2">
    <source>
        <dbReference type="ARBA" id="ARBA00022517"/>
    </source>
</evidence>
<gene>
    <name evidence="7" type="ORF">SCL_2449</name>
</gene>
<dbReference type="Proteomes" id="UP000243180">
    <property type="component" value="Chromosome"/>
</dbReference>
<dbReference type="SMART" id="SM00732">
    <property type="entry name" value="YqgFc"/>
    <property type="match status" value="1"/>
</dbReference>
<comment type="function">
    <text evidence="5">Could be a nuclease involved in processing of the 5'-end of pre-16S rRNA.</text>
</comment>
<reference evidence="7 8" key="1">
    <citation type="submission" date="2015-05" db="EMBL/GenBank/DDBJ databases">
        <title>Complete genome sequence of a sulfur-oxidizing gammaproteobacterium strain HA5.</title>
        <authorList>
            <person name="Miura A."/>
            <person name="Kojima H."/>
            <person name="Fukui M."/>
        </authorList>
    </citation>
    <scope>NUCLEOTIDE SEQUENCE [LARGE SCALE GENOMIC DNA]</scope>
    <source>
        <strain evidence="7 8">HA5</strain>
    </source>
</reference>
<evidence type="ECO:0000256" key="5">
    <source>
        <dbReference type="HAMAP-Rule" id="MF_00651"/>
    </source>
</evidence>
<name>A0A1B4XIT7_9GAMM</name>
<dbReference type="InParanoid" id="A0A1B4XIT7"/>
<keyword evidence="2 5" id="KW-0690">Ribosome biogenesis</keyword>
<keyword evidence="3 5" id="KW-0540">Nuclease</keyword>